<dbReference type="PANTHER" id="PTHR43762">
    <property type="entry name" value="L-GULONOLACTONE OXIDASE"/>
    <property type="match status" value="1"/>
</dbReference>
<dbReference type="GO" id="GO:0003885">
    <property type="term" value="F:D-arabinono-1,4-lactone oxidase activity"/>
    <property type="evidence" value="ECO:0007669"/>
    <property type="project" value="InterPro"/>
</dbReference>
<dbReference type="PIRSF" id="PIRSF000136">
    <property type="entry name" value="LGO_GLO"/>
    <property type="match status" value="1"/>
</dbReference>
<feature type="non-terminal residue" evidence="3">
    <location>
        <position position="1"/>
    </location>
</feature>
<dbReference type="Gene3D" id="3.30.465.10">
    <property type="match status" value="1"/>
</dbReference>
<feature type="domain" description="FAD-binding PCMH-type" evidence="2">
    <location>
        <begin position="1"/>
        <end position="134"/>
    </location>
</feature>
<dbReference type="PROSITE" id="PS51387">
    <property type="entry name" value="FAD_PCMH"/>
    <property type="match status" value="1"/>
</dbReference>
<keyword evidence="1 3" id="KW-0560">Oxidoreductase</keyword>
<organism evidence="3">
    <name type="scientific">Cyanophora paradoxa</name>
    <dbReference type="NCBI Taxonomy" id="2762"/>
    <lineage>
        <taxon>Eukaryota</taxon>
        <taxon>Glaucocystophyceae</taxon>
        <taxon>Cyanophorales</taxon>
        <taxon>Cyanophoraceae</taxon>
        <taxon>Cyanophora</taxon>
    </lineage>
</organism>
<dbReference type="AlphaFoldDB" id="A0A088MS33"/>
<dbReference type="GO" id="GO:0050105">
    <property type="term" value="F:L-gulonolactone oxidase activity"/>
    <property type="evidence" value="ECO:0007669"/>
    <property type="project" value="UniProtKB-EC"/>
</dbReference>
<dbReference type="GO" id="GO:0016020">
    <property type="term" value="C:membrane"/>
    <property type="evidence" value="ECO:0007669"/>
    <property type="project" value="InterPro"/>
</dbReference>
<dbReference type="InterPro" id="IPR016169">
    <property type="entry name" value="FAD-bd_PCMH_sub2"/>
</dbReference>
<gene>
    <name evidence="3" type="primary">GULO</name>
</gene>
<dbReference type="SUPFAM" id="SSF56176">
    <property type="entry name" value="FAD-binding/transporter-associated domain-like"/>
    <property type="match status" value="1"/>
</dbReference>
<evidence type="ECO:0000259" key="2">
    <source>
        <dbReference type="PROSITE" id="PS51387"/>
    </source>
</evidence>
<dbReference type="PANTHER" id="PTHR43762:SF1">
    <property type="entry name" value="D-ARABINONO-1,4-LACTONE OXIDASE"/>
    <property type="match status" value="1"/>
</dbReference>
<dbReference type="EC" id="1.1.3.8" evidence="3"/>
<dbReference type="InterPro" id="IPR006094">
    <property type="entry name" value="Oxid_FAD_bind_N"/>
</dbReference>
<evidence type="ECO:0000256" key="1">
    <source>
        <dbReference type="ARBA" id="ARBA00023002"/>
    </source>
</evidence>
<feature type="non-terminal residue" evidence="3">
    <location>
        <position position="339"/>
    </location>
</feature>
<dbReference type="Pfam" id="PF04030">
    <property type="entry name" value="ALO"/>
    <property type="match status" value="1"/>
</dbReference>
<dbReference type="InterPro" id="IPR010031">
    <property type="entry name" value="FAD_lactone_oxidase-like"/>
</dbReference>
<sequence>SPLLSIVHCVDTVVWMDQMSSILSIDRHAKTVTVQAGATLAQLNRALEAEGLAFSNLPSVSGQTIGGAIATATHGSGMRAGLLSSAVLALEIATPAKGVLRLTRASSSPLFWAACCSLGVLGVVTEVTLQVEDAYALSVEQEPRTLDDVLVNFESVARSAEYVRFWWYPHTDWVLLNTADRVPPALAPPPRRPSLLSRLLSRVRFNVLQSALLASWIVTPLVPIINRVWRWLYFSSRARAIVCPIQFFNFDCLFMQHVDEWAVPLSEAAAALTGLRSLIEFRGYRAHFPVEVRFVPRDSVWLSNAHERDVVYIGVISYRPFGIDIQDFRKYFADFDALM</sequence>
<dbReference type="Gene3D" id="3.30.70.2520">
    <property type="match status" value="1"/>
</dbReference>
<evidence type="ECO:0000313" key="3">
    <source>
        <dbReference type="EMBL" id="AIN44224.1"/>
    </source>
</evidence>
<protein>
    <submittedName>
        <fullName evidence="3">L-gulonolactone oxidase</fullName>
        <ecNumber evidence="3">1.1.3.8</ecNumber>
    </submittedName>
</protein>
<dbReference type="EMBL" id="KJ957823">
    <property type="protein sequence ID" value="AIN44224.1"/>
    <property type="molecule type" value="mRNA"/>
</dbReference>
<reference evidence="3" key="1">
    <citation type="submission" date="2014-06" db="EMBL/GenBank/DDBJ databases">
        <authorList>
            <person name="Wheeler G.L."/>
            <person name="Smirnoff N."/>
        </authorList>
    </citation>
    <scope>NUCLEOTIDE SEQUENCE</scope>
    <source>
        <strain evidence="3">CCAP 981/1</strain>
    </source>
</reference>
<dbReference type="InterPro" id="IPR036318">
    <property type="entry name" value="FAD-bd_PCMH-like_sf"/>
</dbReference>
<dbReference type="Pfam" id="PF01565">
    <property type="entry name" value="FAD_binding_4"/>
    <property type="match status" value="1"/>
</dbReference>
<dbReference type="InterPro" id="IPR016166">
    <property type="entry name" value="FAD-bd_PCMH"/>
</dbReference>
<dbReference type="InterPro" id="IPR007173">
    <property type="entry name" value="ALO_C"/>
</dbReference>
<accession>A0A088MS33</accession>
<name>A0A088MS33_CYAPA</name>
<dbReference type="GO" id="GO:0071949">
    <property type="term" value="F:FAD binding"/>
    <property type="evidence" value="ECO:0007669"/>
    <property type="project" value="InterPro"/>
</dbReference>
<proteinExistence type="evidence at transcript level"/>